<evidence type="ECO:0000313" key="2">
    <source>
        <dbReference type="EMBL" id="KAJ7388875.1"/>
    </source>
</evidence>
<proteinExistence type="predicted"/>
<dbReference type="InterPro" id="IPR045818">
    <property type="entry name" value="GCP6_N"/>
</dbReference>
<evidence type="ECO:0000313" key="3">
    <source>
        <dbReference type="Proteomes" id="UP001163046"/>
    </source>
</evidence>
<sequence>MDKHTEGFSFLFSKLCELSFKNEANKGWDIYRRPRYTNRREKALKLCLYETLFEELRAPWVGELTRTQHKTDCNREDSRFHVVDKLSIAAFKLRIARRFDDADKLDHLVSQWRKLEEPSSSAIQFNSTEGTNVVEKEAVLRLLVALAGSVTRESTSVLGHQNDFWVKGSRQIQKTSLPEGPLLITDSQLLRQHALEFKHYVHYSRELFECPPVLSTQEKHQTEFTDL</sequence>
<comment type="caution">
    <text evidence="2">The sequence shown here is derived from an EMBL/GenBank/DDBJ whole genome shotgun (WGS) entry which is preliminary data.</text>
</comment>
<dbReference type="AlphaFoldDB" id="A0A9X0D6R5"/>
<feature type="domain" description="Gamma-tubulin complex component 6 N-terminal" evidence="1">
    <location>
        <begin position="31"/>
        <end position="220"/>
    </location>
</feature>
<reference evidence="2" key="1">
    <citation type="submission" date="2023-01" db="EMBL/GenBank/DDBJ databases">
        <title>Genome assembly of the deep-sea coral Lophelia pertusa.</title>
        <authorList>
            <person name="Herrera S."/>
            <person name="Cordes E."/>
        </authorList>
    </citation>
    <scope>NUCLEOTIDE SEQUENCE</scope>
    <source>
        <strain evidence="2">USNM1676648</strain>
        <tissue evidence="2">Polyp</tissue>
    </source>
</reference>
<name>A0A9X0D6R5_9CNID</name>
<organism evidence="2 3">
    <name type="scientific">Desmophyllum pertusum</name>
    <dbReference type="NCBI Taxonomy" id="174260"/>
    <lineage>
        <taxon>Eukaryota</taxon>
        <taxon>Metazoa</taxon>
        <taxon>Cnidaria</taxon>
        <taxon>Anthozoa</taxon>
        <taxon>Hexacorallia</taxon>
        <taxon>Scleractinia</taxon>
        <taxon>Caryophylliina</taxon>
        <taxon>Caryophylliidae</taxon>
        <taxon>Desmophyllum</taxon>
    </lineage>
</organism>
<protein>
    <recommendedName>
        <fullName evidence="1">Gamma-tubulin complex component 6 N-terminal domain-containing protein</fullName>
    </recommendedName>
</protein>
<dbReference type="Pfam" id="PF19340">
    <property type="entry name" value="GCP6_N"/>
    <property type="match status" value="1"/>
</dbReference>
<gene>
    <name evidence="2" type="ORF">OS493_035215</name>
</gene>
<dbReference type="OrthoDB" id="10419709at2759"/>
<accession>A0A9X0D6R5</accession>
<dbReference type="Proteomes" id="UP001163046">
    <property type="component" value="Unassembled WGS sequence"/>
</dbReference>
<evidence type="ECO:0000259" key="1">
    <source>
        <dbReference type="Pfam" id="PF19340"/>
    </source>
</evidence>
<dbReference type="EMBL" id="MU825448">
    <property type="protein sequence ID" value="KAJ7388875.1"/>
    <property type="molecule type" value="Genomic_DNA"/>
</dbReference>
<keyword evidence="3" id="KW-1185">Reference proteome</keyword>